<feature type="transmembrane region" description="Helical" evidence="1">
    <location>
        <begin position="28"/>
        <end position="46"/>
    </location>
</feature>
<sequence length="47" mass="4875">MGLDSGMSQSDSGDSYDVGHIHSDVSGGWLRATTFAYLVGLLVAAVM</sequence>
<keyword evidence="1" id="KW-1133">Transmembrane helix</keyword>
<keyword evidence="1" id="KW-0472">Membrane</keyword>
<proteinExistence type="predicted"/>
<dbReference type="AlphaFoldDB" id="A0A7Z7IM19"/>
<organism evidence="2 3">
    <name type="scientific">Mycobacterium simulans</name>
    <dbReference type="NCBI Taxonomy" id="627089"/>
    <lineage>
        <taxon>Bacteria</taxon>
        <taxon>Bacillati</taxon>
        <taxon>Actinomycetota</taxon>
        <taxon>Actinomycetes</taxon>
        <taxon>Mycobacteriales</taxon>
        <taxon>Mycobacteriaceae</taxon>
        <taxon>Mycobacterium</taxon>
    </lineage>
</organism>
<evidence type="ECO:0000313" key="2">
    <source>
        <dbReference type="EMBL" id="SOJ56095.1"/>
    </source>
</evidence>
<keyword evidence="1" id="KW-0812">Transmembrane</keyword>
<keyword evidence="3" id="KW-1185">Reference proteome</keyword>
<name>A0A7Z7IM19_9MYCO</name>
<dbReference type="EMBL" id="OCTY01000002">
    <property type="protein sequence ID" value="SOJ56095.1"/>
    <property type="molecule type" value="Genomic_DNA"/>
</dbReference>
<accession>A0A7Z7IM19</accession>
<comment type="caution">
    <text evidence="2">The sequence shown here is derived from an EMBL/GenBank/DDBJ whole genome shotgun (WGS) entry which is preliminary data.</text>
</comment>
<gene>
    <name evidence="2" type="ORF">MSIMFB_03571</name>
</gene>
<protein>
    <submittedName>
        <fullName evidence="2">Uncharacterized protein</fullName>
    </submittedName>
</protein>
<evidence type="ECO:0000313" key="3">
    <source>
        <dbReference type="Proteomes" id="UP000554965"/>
    </source>
</evidence>
<evidence type="ECO:0000256" key="1">
    <source>
        <dbReference type="SAM" id="Phobius"/>
    </source>
</evidence>
<dbReference type="Proteomes" id="UP000554965">
    <property type="component" value="Unassembled WGS sequence"/>
</dbReference>
<reference evidence="2 3" key="1">
    <citation type="submission" date="2017-10" db="EMBL/GenBank/DDBJ databases">
        <authorList>
            <consortium name="Urmite Genomes"/>
        </authorList>
    </citation>
    <scope>NUCLEOTIDE SEQUENCE [LARGE SCALE GENOMIC DNA]</scope>
    <source>
        <strain evidence="2 3">FB-527</strain>
    </source>
</reference>